<feature type="transmembrane region" description="Helical" evidence="7">
    <location>
        <begin position="414"/>
        <end position="434"/>
    </location>
</feature>
<comment type="similarity">
    <text evidence="6">Belongs to the major facilitator superfamily. Allantoate permease family.</text>
</comment>
<keyword evidence="9" id="KW-1185">Reference proteome</keyword>
<keyword evidence="3 7" id="KW-0812">Transmembrane</keyword>
<evidence type="ECO:0000313" key="9">
    <source>
        <dbReference type="Proteomes" id="UP000053890"/>
    </source>
</evidence>
<dbReference type="GO" id="GO:0016020">
    <property type="term" value="C:membrane"/>
    <property type="evidence" value="ECO:0007669"/>
    <property type="project" value="UniProtKB-SubCell"/>
</dbReference>
<keyword evidence="5 7" id="KW-0472">Membrane</keyword>
<evidence type="ECO:0000256" key="6">
    <source>
        <dbReference type="ARBA" id="ARBA00037968"/>
    </source>
</evidence>
<dbReference type="STRING" id="578459.A0A194S6X8"/>
<evidence type="ECO:0000256" key="1">
    <source>
        <dbReference type="ARBA" id="ARBA00004141"/>
    </source>
</evidence>
<comment type="subcellular location">
    <subcellularLocation>
        <location evidence="1">Membrane</location>
        <topology evidence="1">Multi-pass membrane protein</topology>
    </subcellularLocation>
</comment>
<dbReference type="Pfam" id="PF07690">
    <property type="entry name" value="MFS_1"/>
    <property type="match status" value="1"/>
</dbReference>
<accession>A0A194S6X8</accession>
<evidence type="ECO:0000256" key="7">
    <source>
        <dbReference type="SAM" id="Phobius"/>
    </source>
</evidence>
<feature type="transmembrane region" description="Helical" evidence="7">
    <location>
        <begin position="139"/>
        <end position="161"/>
    </location>
</feature>
<feature type="transmembrane region" description="Helical" evidence="7">
    <location>
        <begin position="326"/>
        <end position="343"/>
    </location>
</feature>
<evidence type="ECO:0000256" key="4">
    <source>
        <dbReference type="ARBA" id="ARBA00022989"/>
    </source>
</evidence>
<feature type="transmembrane region" description="Helical" evidence="7">
    <location>
        <begin position="446"/>
        <end position="466"/>
    </location>
</feature>
<dbReference type="GeneID" id="28974710"/>
<reference evidence="8 9" key="1">
    <citation type="journal article" date="2015" name="Front. Microbiol.">
        <title>Genome sequence of the plant growth promoting endophytic yeast Rhodotorula graminis WP1.</title>
        <authorList>
            <person name="Firrincieli A."/>
            <person name="Otillar R."/>
            <person name="Salamov A."/>
            <person name="Schmutz J."/>
            <person name="Khan Z."/>
            <person name="Redman R.S."/>
            <person name="Fleck N.D."/>
            <person name="Lindquist E."/>
            <person name="Grigoriev I.V."/>
            <person name="Doty S.L."/>
        </authorList>
    </citation>
    <scope>NUCLEOTIDE SEQUENCE [LARGE SCALE GENOMIC DNA]</scope>
    <source>
        <strain evidence="8 9">WP1</strain>
    </source>
</reference>
<dbReference type="PANTHER" id="PTHR43791:SF19">
    <property type="entry name" value="TRANSPORTER, PUTATIVE (AFU_ORTHOLOGUE AFUA_1G01812)-RELATED"/>
    <property type="match status" value="1"/>
</dbReference>
<feature type="transmembrane region" description="Helical" evidence="7">
    <location>
        <begin position="286"/>
        <end position="306"/>
    </location>
</feature>
<organism evidence="8 9">
    <name type="scientific">Rhodotorula graminis (strain WP1)</name>
    <dbReference type="NCBI Taxonomy" id="578459"/>
    <lineage>
        <taxon>Eukaryota</taxon>
        <taxon>Fungi</taxon>
        <taxon>Dikarya</taxon>
        <taxon>Basidiomycota</taxon>
        <taxon>Pucciniomycotina</taxon>
        <taxon>Microbotryomycetes</taxon>
        <taxon>Sporidiobolales</taxon>
        <taxon>Sporidiobolaceae</taxon>
        <taxon>Rhodotorula</taxon>
    </lineage>
</organism>
<keyword evidence="4 7" id="KW-1133">Transmembrane helix</keyword>
<dbReference type="EMBL" id="KQ474078">
    <property type="protein sequence ID" value="KPV75171.1"/>
    <property type="molecule type" value="Genomic_DNA"/>
</dbReference>
<feature type="transmembrane region" description="Helical" evidence="7">
    <location>
        <begin position="48"/>
        <end position="66"/>
    </location>
</feature>
<dbReference type="Proteomes" id="UP000053890">
    <property type="component" value="Unassembled WGS sequence"/>
</dbReference>
<dbReference type="OMA" id="FMRKFFC"/>
<keyword evidence="2" id="KW-0813">Transport</keyword>
<gene>
    <name evidence="8" type="ORF">RHOBADRAFT_43658</name>
</gene>
<dbReference type="SUPFAM" id="SSF103473">
    <property type="entry name" value="MFS general substrate transporter"/>
    <property type="match status" value="1"/>
</dbReference>
<feature type="transmembrane region" description="Helical" evidence="7">
    <location>
        <begin position="350"/>
        <end position="368"/>
    </location>
</feature>
<proteinExistence type="inferred from homology"/>
<feature type="transmembrane region" description="Helical" evidence="7">
    <location>
        <begin position="217"/>
        <end position="239"/>
    </location>
</feature>
<evidence type="ECO:0000256" key="5">
    <source>
        <dbReference type="ARBA" id="ARBA00023136"/>
    </source>
</evidence>
<feature type="transmembrane region" description="Helical" evidence="7">
    <location>
        <begin position="110"/>
        <end position="133"/>
    </location>
</feature>
<dbReference type="RefSeq" id="XP_018271220.1">
    <property type="nucleotide sequence ID" value="XM_018414262.1"/>
</dbReference>
<dbReference type="FunFam" id="1.20.1250.20:FF:000018">
    <property type="entry name" value="MFS transporter permease"/>
    <property type="match status" value="1"/>
</dbReference>
<evidence type="ECO:0000256" key="2">
    <source>
        <dbReference type="ARBA" id="ARBA00022448"/>
    </source>
</evidence>
<dbReference type="OrthoDB" id="2962993at2759"/>
<dbReference type="InterPro" id="IPR011701">
    <property type="entry name" value="MFS"/>
</dbReference>
<name>A0A194S6X8_RHOGW</name>
<feature type="transmembrane region" description="Helical" evidence="7">
    <location>
        <begin position="380"/>
        <end position="402"/>
    </location>
</feature>
<evidence type="ECO:0008006" key="10">
    <source>
        <dbReference type="Google" id="ProtNLM"/>
    </source>
</evidence>
<feature type="transmembrane region" description="Helical" evidence="7">
    <location>
        <begin position="182"/>
        <end position="205"/>
    </location>
</feature>
<dbReference type="FunFam" id="1.20.1250.20:FF:000068">
    <property type="entry name" value="MFS general substrate transporter"/>
    <property type="match status" value="1"/>
</dbReference>
<dbReference type="GO" id="GO:0022857">
    <property type="term" value="F:transmembrane transporter activity"/>
    <property type="evidence" value="ECO:0007669"/>
    <property type="project" value="InterPro"/>
</dbReference>
<sequence>MSSPSLTSDELHHEKGYTSHREAVTADDVPLLAPDEEKRLIRKIDRKLVPFLSLLYLLVNIGQARLDGLEKDLGLVGNQYQVTLVIFFVSYVALEVPSNILLKRIRPSRFIPAIMIAWGIVMTLMSLVTNYAGLLVARFFLGLTESALFPCCCASSSAFSYRPAATYRHYLVSWYKRSESNVRIAIFFSSATLSGAFGGILAFGLSRMHGVGGKPGWFWIFCLEGLLTFIVGCISPWFIEDFPEDCKFLTPTEKAQVVRRLQHDVGKSGEFRKEHIYNAFKDWRTYVYMLIYIGVAEPLYSLALFTPTIISELGVYTRWQSQLLSTPPYVLAFLVTIAAAKYSDKLRSRGWVNVFFMSVVVAGYAILLGVNPADKPGVTYFALFLCVAGVAPCIANTITWCGNNQAPTLKRGTAMGMMFTLGNSGGIISSLVYFTEDKPRYFRGHGIGLGFAAMAALLSLFLRFNLAAENRRRNEICGTTTDEMQSEYGADIMSRVHEPEVARRFGLEGLTDQQIEELGDRSLTFRYYT</sequence>
<dbReference type="AlphaFoldDB" id="A0A194S6X8"/>
<dbReference type="Gene3D" id="1.20.1250.20">
    <property type="entry name" value="MFS general substrate transporter like domains"/>
    <property type="match status" value="2"/>
</dbReference>
<evidence type="ECO:0000313" key="8">
    <source>
        <dbReference type="EMBL" id="KPV75171.1"/>
    </source>
</evidence>
<protein>
    <recommendedName>
        <fullName evidence="10">Major facilitator superfamily (MFS) profile domain-containing protein</fullName>
    </recommendedName>
</protein>
<dbReference type="InterPro" id="IPR036259">
    <property type="entry name" value="MFS_trans_sf"/>
</dbReference>
<dbReference type="PANTHER" id="PTHR43791">
    <property type="entry name" value="PERMEASE-RELATED"/>
    <property type="match status" value="1"/>
</dbReference>
<feature type="transmembrane region" description="Helical" evidence="7">
    <location>
        <begin position="78"/>
        <end position="98"/>
    </location>
</feature>
<evidence type="ECO:0000256" key="3">
    <source>
        <dbReference type="ARBA" id="ARBA00022692"/>
    </source>
</evidence>